<sequence>MENVRATGSGRFGEGSFFNGISVVRHSSGMRATGAAGFGAGPESFVHDLADGAGTTATLGAATEAPIDLPCRPGRLLCVSDDTANIVVAQHIAGTDDHQHQHLAVREALSDMSSSLTGCKSKTPSFKLFQTGPFPGSVSTRIPPSRPVPQELDANRSTIMDECYGKTA</sequence>
<evidence type="ECO:0000313" key="2">
    <source>
        <dbReference type="Proteomes" id="UP000254343"/>
    </source>
</evidence>
<organism evidence="1 2">
    <name type="scientific">Afipia felis</name>
    <name type="common">Cat scratch disease bacillus</name>
    <dbReference type="NCBI Taxonomy" id="1035"/>
    <lineage>
        <taxon>Bacteria</taxon>
        <taxon>Pseudomonadati</taxon>
        <taxon>Pseudomonadota</taxon>
        <taxon>Alphaproteobacteria</taxon>
        <taxon>Hyphomicrobiales</taxon>
        <taxon>Nitrobacteraceae</taxon>
        <taxon>Afipia</taxon>
    </lineage>
</organism>
<evidence type="ECO:0000313" key="1">
    <source>
        <dbReference type="EMBL" id="SUU85845.1"/>
    </source>
</evidence>
<dbReference type="EMBL" id="UIGB01000001">
    <property type="protein sequence ID" value="SUU85845.1"/>
    <property type="molecule type" value="Genomic_DNA"/>
</dbReference>
<proteinExistence type="predicted"/>
<dbReference type="Proteomes" id="UP000254343">
    <property type="component" value="Unassembled WGS sequence"/>
</dbReference>
<gene>
    <name evidence="1" type="ORF">NCTC12722_03063</name>
</gene>
<protein>
    <submittedName>
        <fullName evidence="1">Uncharacterized protein</fullName>
    </submittedName>
</protein>
<reference evidence="1 2" key="1">
    <citation type="submission" date="2018-06" db="EMBL/GenBank/DDBJ databases">
        <authorList>
            <consortium name="Pathogen Informatics"/>
            <person name="Doyle S."/>
        </authorList>
    </citation>
    <scope>NUCLEOTIDE SEQUENCE [LARGE SCALE GENOMIC DNA]</scope>
    <source>
        <strain evidence="1 2">NCTC12722</strain>
    </source>
</reference>
<name>A0A380WCJ5_AFIFE</name>
<accession>A0A380WCJ5</accession>
<dbReference type="AlphaFoldDB" id="A0A380WCJ5"/>